<evidence type="ECO:0000313" key="3">
    <source>
        <dbReference type="EMBL" id="KMS65001.1"/>
    </source>
</evidence>
<dbReference type="Proteomes" id="UP000035740">
    <property type="component" value="Unassembled WGS sequence"/>
</dbReference>
<dbReference type="GO" id="GO:0072344">
    <property type="term" value="P:rescue of stalled ribosome"/>
    <property type="evidence" value="ECO:0007669"/>
    <property type="project" value="TreeGrafter"/>
</dbReference>
<dbReference type="PANTHER" id="PTHR15239:SF6">
    <property type="entry name" value="RIBOSOME QUALITY CONTROL COMPLEX SUBUNIT NEMF"/>
    <property type="match status" value="1"/>
</dbReference>
<dbReference type="EMBL" id="KQ116664">
    <property type="protein sequence ID" value="KMS65001.1"/>
    <property type="molecule type" value="Genomic_DNA"/>
</dbReference>
<evidence type="ECO:0000313" key="4">
    <source>
        <dbReference type="Proteomes" id="UP000035740"/>
    </source>
</evidence>
<dbReference type="InterPro" id="IPR051608">
    <property type="entry name" value="RQC_Subunit_NEMF"/>
</dbReference>
<dbReference type="Pfam" id="PF05833">
    <property type="entry name" value="NFACT_N"/>
    <property type="match status" value="1"/>
</dbReference>
<keyword evidence="1" id="KW-0175">Coiled coil</keyword>
<accession>A0A0J7YN57</accession>
<organism evidence="3 4">
    <name type="scientific">Beta vulgaris subsp. vulgaris</name>
    <name type="common">Beet</name>
    <dbReference type="NCBI Taxonomy" id="3555"/>
    <lineage>
        <taxon>Eukaryota</taxon>
        <taxon>Viridiplantae</taxon>
        <taxon>Streptophyta</taxon>
        <taxon>Embryophyta</taxon>
        <taxon>Tracheophyta</taxon>
        <taxon>Spermatophyta</taxon>
        <taxon>Magnoliopsida</taxon>
        <taxon>eudicotyledons</taxon>
        <taxon>Gunneridae</taxon>
        <taxon>Pentapetalae</taxon>
        <taxon>Caryophyllales</taxon>
        <taxon>Chenopodiaceae</taxon>
        <taxon>Betoideae</taxon>
        <taxon>Beta</taxon>
    </lineage>
</organism>
<evidence type="ECO:0000256" key="1">
    <source>
        <dbReference type="ARBA" id="ARBA00023054"/>
    </source>
</evidence>
<proteinExistence type="predicted"/>
<feature type="non-terminal residue" evidence="3">
    <location>
        <position position="1"/>
    </location>
</feature>
<dbReference type="PANTHER" id="PTHR15239">
    <property type="entry name" value="NUCLEAR EXPORT MEDIATOR FACTOR NEMF"/>
    <property type="match status" value="1"/>
</dbReference>
<protein>
    <recommendedName>
        <fullName evidence="2">Ribosome quality control complex subunit 2</fullName>
    </recommendedName>
</protein>
<dbReference type="GO" id="GO:0005737">
    <property type="term" value="C:cytoplasm"/>
    <property type="evidence" value="ECO:0007669"/>
    <property type="project" value="UniProtKB-ARBA"/>
</dbReference>
<dbReference type="GO" id="GO:0043023">
    <property type="term" value="F:ribosomal large subunit binding"/>
    <property type="evidence" value="ECO:0007669"/>
    <property type="project" value="TreeGrafter"/>
</dbReference>
<evidence type="ECO:0000256" key="2">
    <source>
        <dbReference type="ARBA" id="ARBA00070414"/>
    </source>
</evidence>
<reference evidence="3 4" key="1">
    <citation type="journal article" date="2014" name="Nature">
        <title>The genome of the recently domesticated crop plant sugar beet (Beta vulgaris).</title>
        <authorList>
            <person name="Dohm J.C."/>
            <person name="Minoche A.E."/>
            <person name="Holtgrawe D."/>
            <person name="Capella-Gutierrez S."/>
            <person name="Zakrzewski F."/>
            <person name="Tafer H."/>
            <person name="Rupp O."/>
            <person name="Sorensen T.R."/>
            <person name="Stracke R."/>
            <person name="Reinhardt R."/>
            <person name="Goesmann A."/>
            <person name="Kraft T."/>
            <person name="Schulz B."/>
            <person name="Stadler P.F."/>
            <person name="Schmidt T."/>
            <person name="Gabaldon T."/>
            <person name="Lehrach H."/>
            <person name="Weisshaar B."/>
            <person name="Himmelbauer H."/>
        </authorList>
    </citation>
    <scope>NUCLEOTIDE SEQUENCE [LARGE SCALE GENOMIC DNA]</scope>
    <source>
        <tissue evidence="3">Taproot</tissue>
    </source>
</reference>
<gene>
    <name evidence="3" type="ORF">BVRB_040460</name>
</gene>
<dbReference type="GO" id="GO:0000049">
    <property type="term" value="F:tRNA binding"/>
    <property type="evidence" value="ECO:0007669"/>
    <property type="project" value="TreeGrafter"/>
</dbReference>
<name>A0A0J7YN57_BETVV</name>
<dbReference type="GO" id="GO:1990116">
    <property type="term" value="P:ribosome-associated ubiquitin-dependent protein catabolic process"/>
    <property type="evidence" value="ECO:0007669"/>
    <property type="project" value="TreeGrafter"/>
</dbReference>
<dbReference type="AlphaFoldDB" id="A0A0J7YN57"/>
<dbReference type="FunFam" id="2.30.310.10:FF:000003">
    <property type="entry name" value="Zinc knuckle domain containing protein"/>
    <property type="match status" value="1"/>
</dbReference>
<dbReference type="OrthoDB" id="207084at2759"/>
<feature type="non-terminal residue" evidence="3">
    <location>
        <position position="155"/>
    </location>
</feature>
<keyword evidence="4" id="KW-1185">Reference proteome</keyword>
<dbReference type="Gene3D" id="2.30.310.10">
    <property type="entry name" value="ibrinogen binding protein from staphylococcus aureus domain"/>
    <property type="match status" value="1"/>
</dbReference>
<sequence length="155" mass="17506">LTALDVAASAKELSIALAGCRLTNVYDLNQRTYLFKFGRPGGYKAFLIVESGIRYHLTAFERETGPLPNPFCMKLRKHLRTKRLEGVRQCGFDRILQLTFATGDHTNHVFIELHSGGNIILADATLKIMSLLRPYETAQAGKVAVHERYPIEQFR</sequence>
<dbReference type="GO" id="GO:1990112">
    <property type="term" value="C:RQC complex"/>
    <property type="evidence" value="ECO:0007669"/>
    <property type="project" value="TreeGrafter"/>
</dbReference>